<dbReference type="EMBL" id="JBBBZM010000094">
    <property type="protein sequence ID" value="KAL0634437.1"/>
    <property type="molecule type" value="Genomic_DNA"/>
</dbReference>
<keyword evidence="3 6" id="KW-0812">Transmembrane</keyword>
<gene>
    <name evidence="7" type="ORF">Q9L58_006607</name>
</gene>
<proteinExistence type="predicted"/>
<reference evidence="7 8" key="1">
    <citation type="submission" date="2024-02" db="EMBL/GenBank/DDBJ databases">
        <title>Discinaceae phylogenomics.</title>
        <authorList>
            <person name="Dirks A.C."/>
            <person name="James T.Y."/>
        </authorList>
    </citation>
    <scope>NUCLEOTIDE SEQUENCE [LARGE SCALE GENOMIC DNA]</scope>
    <source>
        <strain evidence="7 8">ACD0624</strain>
    </source>
</reference>
<keyword evidence="4 6" id="KW-1133">Transmembrane helix</keyword>
<comment type="caution">
    <text evidence="7">The sequence shown here is derived from an EMBL/GenBank/DDBJ whole genome shotgun (WGS) entry which is preliminary data.</text>
</comment>
<evidence type="ECO:0000313" key="8">
    <source>
        <dbReference type="Proteomes" id="UP001447188"/>
    </source>
</evidence>
<protein>
    <submittedName>
        <fullName evidence="7">Uncharacterized protein</fullName>
    </submittedName>
</protein>
<keyword evidence="8" id="KW-1185">Reference proteome</keyword>
<dbReference type="PANTHER" id="PTHR45649">
    <property type="entry name" value="AMINO-ACID PERMEASE BAT1"/>
    <property type="match status" value="1"/>
</dbReference>
<evidence type="ECO:0000256" key="5">
    <source>
        <dbReference type="ARBA" id="ARBA00023136"/>
    </source>
</evidence>
<evidence type="ECO:0000256" key="2">
    <source>
        <dbReference type="ARBA" id="ARBA00022448"/>
    </source>
</evidence>
<feature type="transmembrane region" description="Helical" evidence="6">
    <location>
        <begin position="79"/>
        <end position="100"/>
    </location>
</feature>
<feature type="transmembrane region" description="Helical" evidence="6">
    <location>
        <begin position="50"/>
        <end position="73"/>
    </location>
</feature>
<evidence type="ECO:0000256" key="4">
    <source>
        <dbReference type="ARBA" id="ARBA00022989"/>
    </source>
</evidence>
<accession>A0ABR3GFC2</accession>
<evidence type="ECO:0000313" key="7">
    <source>
        <dbReference type="EMBL" id="KAL0634437.1"/>
    </source>
</evidence>
<keyword evidence="5 6" id="KW-0472">Membrane</keyword>
<sequence>MINSTAAFNSFTGVATICLSTSYGIPILVSILRGRKLVKDAPFSLGKFGMIINILTIFWIVLAIVLFCMPIAIPVTAAGMNYASVVFAGFTIISGAWYFIRGRKAFTGPPVESDVEPHAVAACTGEEVEKIQKESF</sequence>
<keyword evidence="2" id="KW-0813">Transport</keyword>
<evidence type="ECO:0000256" key="1">
    <source>
        <dbReference type="ARBA" id="ARBA00004141"/>
    </source>
</evidence>
<name>A0ABR3GFC2_9PEZI</name>
<feature type="transmembrane region" description="Helical" evidence="6">
    <location>
        <begin position="6"/>
        <end position="29"/>
    </location>
</feature>
<comment type="subcellular location">
    <subcellularLocation>
        <location evidence="1">Membrane</location>
        <topology evidence="1">Multi-pass membrane protein</topology>
    </subcellularLocation>
</comment>
<evidence type="ECO:0000256" key="6">
    <source>
        <dbReference type="SAM" id="Phobius"/>
    </source>
</evidence>
<dbReference type="PANTHER" id="PTHR45649:SF3">
    <property type="entry name" value="POLYAMINE TRANSPORTER TPO5"/>
    <property type="match status" value="1"/>
</dbReference>
<organism evidence="7 8">
    <name type="scientific">Discina gigas</name>
    <dbReference type="NCBI Taxonomy" id="1032678"/>
    <lineage>
        <taxon>Eukaryota</taxon>
        <taxon>Fungi</taxon>
        <taxon>Dikarya</taxon>
        <taxon>Ascomycota</taxon>
        <taxon>Pezizomycotina</taxon>
        <taxon>Pezizomycetes</taxon>
        <taxon>Pezizales</taxon>
        <taxon>Discinaceae</taxon>
        <taxon>Discina</taxon>
    </lineage>
</organism>
<dbReference type="Proteomes" id="UP001447188">
    <property type="component" value="Unassembled WGS sequence"/>
</dbReference>
<evidence type="ECO:0000256" key="3">
    <source>
        <dbReference type="ARBA" id="ARBA00022692"/>
    </source>
</evidence>